<sequence>NECLDDYYGRYCENPEDFSFLPGHINLIEEIIKYIQAKTELHGPDFFTIKTTFDRKKQPLRGHSKGISSPSFSTTEALPATSLTFSTNLPNNCEDPNVEDSRLDSNVGNSEDSRGVSHCESYESTVKCPEFTQLQQNIFTKALTWTKKNHRGVYEQYSHRFNINMVVLNKNDEQQNGNDLNVYICCPICRQPEAINKKVKDDEPPSLTISNYQRHVKRHIEKYKVKARERKAKPKARSSQKIQRYNTLVDTDVNQKRIVRRRSKRNNIEELVEESLSSSDSDDNAELYKEMHQNFESGMSDFNLDISSDENQDEIFTVRSPNVRKAHKITTKDISRMEVDLETMNNLSPNLLKVPEVDSIPTEVTSSQIVKSQVDVNKVHGYEGQNKNILGAINPNMINSGRITRSSNKRAI</sequence>
<gene>
    <name evidence="2" type="ORF">Bhyg_01905</name>
</gene>
<protein>
    <submittedName>
        <fullName evidence="2">Uncharacterized protein</fullName>
    </submittedName>
</protein>
<feature type="region of interest" description="Disordered" evidence="1">
    <location>
        <begin position="85"/>
        <end position="116"/>
    </location>
</feature>
<dbReference type="EMBL" id="WJQU01000001">
    <property type="protein sequence ID" value="KAJ6646692.1"/>
    <property type="molecule type" value="Genomic_DNA"/>
</dbReference>
<evidence type="ECO:0000313" key="2">
    <source>
        <dbReference type="EMBL" id="KAJ6646692.1"/>
    </source>
</evidence>
<reference evidence="2" key="1">
    <citation type="submission" date="2022-07" db="EMBL/GenBank/DDBJ databases">
        <authorList>
            <person name="Trinca V."/>
            <person name="Uliana J.V.C."/>
            <person name="Torres T.T."/>
            <person name="Ward R.J."/>
            <person name="Monesi N."/>
        </authorList>
    </citation>
    <scope>NUCLEOTIDE SEQUENCE</scope>
    <source>
        <strain evidence="2">HSMRA1968</strain>
        <tissue evidence="2">Whole embryos</tissue>
    </source>
</reference>
<feature type="non-terminal residue" evidence="2">
    <location>
        <position position="412"/>
    </location>
</feature>
<accession>A0A9Q0NB50</accession>
<feature type="non-terminal residue" evidence="2">
    <location>
        <position position="1"/>
    </location>
</feature>
<dbReference type="Proteomes" id="UP001151699">
    <property type="component" value="Chromosome A"/>
</dbReference>
<proteinExistence type="predicted"/>
<organism evidence="2 3">
    <name type="scientific">Pseudolycoriella hygida</name>
    <dbReference type="NCBI Taxonomy" id="35572"/>
    <lineage>
        <taxon>Eukaryota</taxon>
        <taxon>Metazoa</taxon>
        <taxon>Ecdysozoa</taxon>
        <taxon>Arthropoda</taxon>
        <taxon>Hexapoda</taxon>
        <taxon>Insecta</taxon>
        <taxon>Pterygota</taxon>
        <taxon>Neoptera</taxon>
        <taxon>Endopterygota</taxon>
        <taxon>Diptera</taxon>
        <taxon>Nematocera</taxon>
        <taxon>Sciaroidea</taxon>
        <taxon>Sciaridae</taxon>
        <taxon>Pseudolycoriella</taxon>
    </lineage>
</organism>
<name>A0A9Q0NB50_9DIPT</name>
<dbReference type="AlphaFoldDB" id="A0A9Q0NB50"/>
<comment type="caution">
    <text evidence="2">The sequence shown here is derived from an EMBL/GenBank/DDBJ whole genome shotgun (WGS) entry which is preliminary data.</text>
</comment>
<evidence type="ECO:0000256" key="1">
    <source>
        <dbReference type="SAM" id="MobiDB-lite"/>
    </source>
</evidence>
<keyword evidence="3" id="KW-1185">Reference proteome</keyword>
<evidence type="ECO:0000313" key="3">
    <source>
        <dbReference type="Proteomes" id="UP001151699"/>
    </source>
</evidence>